<feature type="binding site" evidence="4">
    <location>
        <position position="151"/>
    </location>
    <ligand>
        <name>Mg(2+)</name>
        <dbReference type="ChEBI" id="CHEBI:18420"/>
        <label>1</label>
        <note>catalytic</note>
    </ligand>
</feature>
<feature type="binding site" evidence="4">
    <location>
        <position position="267"/>
    </location>
    <ligand>
        <name>Mg(2+)</name>
        <dbReference type="ChEBI" id="CHEBI:18420"/>
        <label>1</label>
        <note>catalytic</note>
    </ligand>
</feature>
<gene>
    <name evidence="6" type="ORF">D3272_10990</name>
</gene>
<evidence type="ECO:0000256" key="1">
    <source>
        <dbReference type="ARBA" id="ARBA00009759"/>
    </source>
</evidence>
<dbReference type="GO" id="GO:0007165">
    <property type="term" value="P:signal transduction"/>
    <property type="evidence" value="ECO:0007669"/>
    <property type="project" value="TreeGrafter"/>
</dbReference>
<sequence>MVSKSSTRSPGLRCSGEGPRRGCPARLHAPVPPRYASREADRPVPPRSNAIGAVASISPSDSRAVLELLRDAARVAGDMAMDFFRHGAATAARVDFKAGGSPVTEADLAVDRYLHDRLRAAVPGASWLSEETADDLDRLLHDHVIVVDPIDGTRSFAAGDPHWAVSVALVSHGRPVVGVVHAPALAQTYAGALGLGAWVNDRPARASDRAELAGASLSAPNGFIKPLARAVPVALVPRIPSLACRFAAVAGGGLDAAVASPDSHDWDLAGVDIVLHEAGAQLTAADGRPLLYNQRVPRHRTLYAAGPNLHAALLAAGRRTLGGAG</sequence>
<evidence type="ECO:0000256" key="3">
    <source>
        <dbReference type="ARBA" id="ARBA00022842"/>
    </source>
</evidence>
<evidence type="ECO:0000313" key="6">
    <source>
        <dbReference type="EMBL" id="RYB04989.1"/>
    </source>
</evidence>
<reference evidence="6 7" key="1">
    <citation type="submission" date="2018-09" db="EMBL/GenBank/DDBJ databases">
        <authorList>
            <person name="Grouzdev D.S."/>
            <person name="Krutkina M.S."/>
        </authorList>
    </citation>
    <scope>NUCLEOTIDE SEQUENCE [LARGE SCALE GENOMIC DNA]</scope>
    <source>
        <strain evidence="6 7">RmlP001</strain>
    </source>
</reference>
<name>A0A4Q2RDK5_9HYPH</name>
<dbReference type="GO" id="GO:0008934">
    <property type="term" value="F:inositol monophosphate 1-phosphatase activity"/>
    <property type="evidence" value="ECO:0007669"/>
    <property type="project" value="TreeGrafter"/>
</dbReference>
<keyword evidence="3 4" id="KW-0460">Magnesium</keyword>
<evidence type="ECO:0000256" key="2">
    <source>
        <dbReference type="ARBA" id="ARBA00022723"/>
    </source>
</evidence>
<dbReference type="PRINTS" id="PR00377">
    <property type="entry name" value="IMPHPHTASES"/>
</dbReference>
<feature type="region of interest" description="Disordered" evidence="5">
    <location>
        <begin position="1"/>
        <end position="49"/>
    </location>
</feature>
<comment type="caution">
    <text evidence="6">The sequence shown here is derived from an EMBL/GenBank/DDBJ whole genome shotgun (WGS) entry which is preliminary data.</text>
</comment>
<evidence type="ECO:0000313" key="7">
    <source>
        <dbReference type="Proteomes" id="UP000289411"/>
    </source>
</evidence>
<dbReference type="InterPro" id="IPR020550">
    <property type="entry name" value="Inositol_monophosphatase_CS"/>
</dbReference>
<protein>
    <submittedName>
        <fullName evidence="6">3'(2'),5'-bisphosphate nucleotidase CysQ</fullName>
    </submittedName>
</protein>
<dbReference type="Gene3D" id="3.40.190.80">
    <property type="match status" value="1"/>
</dbReference>
<dbReference type="PROSITE" id="PS00630">
    <property type="entry name" value="IMP_2"/>
    <property type="match status" value="1"/>
</dbReference>
<dbReference type="Proteomes" id="UP000289411">
    <property type="component" value="Unassembled WGS sequence"/>
</dbReference>
<dbReference type="Gene3D" id="3.30.540.10">
    <property type="entry name" value="Fructose-1,6-Bisphosphatase, subunit A, domain 1"/>
    <property type="match status" value="1"/>
</dbReference>
<dbReference type="GO" id="GO:0006020">
    <property type="term" value="P:inositol metabolic process"/>
    <property type="evidence" value="ECO:0007669"/>
    <property type="project" value="TreeGrafter"/>
</dbReference>
<evidence type="ECO:0000256" key="4">
    <source>
        <dbReference type="PIRSR" id="PIRSR600760-2"/>
    </source>
</evidence>
<organism evidence="6 7">
    <name type="scientific">Lichenibacterium ramalinae</name>
    <dbReference type="NCBI Taxonomy" id="2316527"/>
    <lineage>
        <taxon>Bacteria</taxon>
        <taxon>Pseudomonadati</taxon>
        <taxon>Pseudomonadota</taxon>
        <taxon>Alphaproteobacteria</taxon>
        <taxon>Hyphomicrobiales</taxon>
        <taxon>Lichenihabitantaceae</taxon>
        <taxon>Lichenibacterium</taxon>
    </lineage>
</organism>
<dbReference type="GO" id="GO:0046872">
    <property type="term" value="F:metal ion binding"/>
    <property type="evidence" value="ECO:0007669"/>
    <property type="project" value="UniProtKB-KW"/>
</dbReference>
<dbReference type="InterPro" id="IPR000760">
    <property type="entry name" value="Inositol_monophosphatase-like"/>
</dbReference>
<feature type="binding site" evidence="4">
    <location>
        <position position="130"/>
    </location>
    <ligand>
        <name>Mg(2+)</name>
        <dbReference type="ChEBI" id="CHEBI:18420"/>
        <label>1</label>
        <note>catalytic</note>
    </ligand>
</feature>
<evidence type="ECO:0000256" key="5">
    <source>
        <dbReference type="SAM" id="MobiDB-lite"/>
    </source>
</evidence>
<keyword evidence="2 4" id="KW-0479">Metal-binding</keyword>
<comment type="cofactor">
    <cofactor evidence="4">
        <name>Mg(2+)</name>
        <dbReference type="ChEBI" id="CHEBI:18420"/>
    </cofactor>
</comment>
<keyword evidence="7" id="KW-1185">Reference proteome</keyword>
<dbReference type="AlphaFoldDB" id="A0A4Q2RDK5"/>
<dbReference type="CDD" id="cd01638">
    <property type="entry name" value="CysQ"/>
    <property type="match status" value="1"/>
</dbReference>
<dbReference type="OrthoDB" id="9785695at2"/>
<dbReference type="Pfam" id="PF00459">
    <property type="entry name" value="Inositol_P"/>
    <property type="match status" value="1"/>
</dbReference>
<dbReference type="PANTHER" id="PTHR20854:SF4">
    <property type="entry name" value="INOSITOL-1-MONOPHOSPHATASE-RELATED"/>
    <property type="match status" value="1"/>
</dbReference>
<dbReference type="GO" id="GO:0046854">
    <property type="term" value="P:phosphatidylinositol phosphate biosynthetic process"/>
    <property type="evidence" value="ECO:0007669"/>
    <property type="project" value="InterPro"/>
</dbReference>
<reference evidence="6 7" key="2">
    <citation type="submission" date="2019-02" db="EMBL/GenBank/DDBJ databases">
        <title>'Lichenibacterium ramalinii' gen. nov. sp. nov., 'Lichenibacterium minor' gen. nov. sp. nov.</title>
        <authorList>
            <person name="Pankratov T."/>
        </authorList>
    </citation>
    <scope>NUCLEOTIDE SEQUENCE [LARGE SCALE GENOMIC DNA]</scope>
    <source>
        <strain evidence="6 7">RmlP001</strain>
    </source>
</reference>
<dbReference type="SUPFAM" id="SSF56655">
    <property type="entry name" value="Carbohydrate phosphatase"/>
    <property type="match status" value="1"/>
</dbReference>
<feature type="binding site" evidence="4">
    <location>
        <position position="150"/>
    </location>
    <ligand>
        <name>Mg(2+)</name>
        <dbReference type="ChEBI" id="CHEBI:18420"/>
        <label>1</label>
        <note>catalytic</note>
    </ligand>
</feature>
<feature type="binding site" evidence="4">
    <location>
        <position position="148"/>
    </location>
    <ligand>
        <name>Mg(2+)</name>
        <dbReference type="ChEBI" id="CHEBI:18420"/>
        <label>1</label>
        <note>catalytic</note>
    </ligand>
</feature>
<accession>A0A4Q2RDK5</accession>
<comment type="similarity">
    <text evidence="1">Belongs to the inositol monophosphatase superfamily.</text>
</comment>
<dbReference type="PANTHER" id="PTHR20854">
    <property type="entry name" value="INOSITOL MONOPHOSPHATASE"/>
    <property type="match status" value="1"/>
</dbReference>
<dbReference type="EMBL" id="QYBC01000008">
    <property type="protein sequence ID" value="RYB04989.1"/>
    <property type="molecule type" value="Genomic_DNA"/>
</dbReference>
<proteinExistence type="inferred from homology"/>